<organism evidence="14 15">
    <name type="scientific">Shewanella pneumatophori</name>
    <dbReference type="NCBI Taxonomy" id="314092"/>
    <lineage>
        <taxon>Bacteria</taxon>
        <taxon>Pseudomonadati</taxon>
        <taxon>Pseudomonadota</taxon>
        <taxon>Gammaproteobacteria</taxon>
        <taxon>Alteromonadales</taxon>
        <taxon>Shewanellaceae</taxon>
        <taxon>Shewanella</taxon>
    </lineage>
</organism>
<dbReference type="PANTHER" id="PTHR42801">
    <property type="entry name" value="THIOREDOXIN-DEPENDENT PEROXIDE REDUCTASE"/>
    <property type="match status" value="1"/>
</dbReference>
<dbReference type="GO" id="GO:0045454">
    <property type="term" value="P:cell redox homeostasis"/>
    <property type="evidence" value="ECO:0007669"/>
    <property type="project" value="TreeGrafter"/>
</dbReference>
<evidence type="ECO:0000256" key="3">
    <source>
        <dbReference type="ARBA" id="ARBA00022559"/>
    </source>
</evidence>
<dbReference type="Pfam" id="PF00578">
    <property type="entry name" value="AhpC-TSA"/>
    <property type="match status" value="1"/>
</dbReference>
<keyword evidence="6" id="KW-1015">Disulfide bond</keyword>
<dbReference type="Gene3D" id="3.40.30.10">
    <property type="entry name" value="Glutaredoxin"/>
    <property type="match status" value="1"/>
</dbReference>
<dbReference type="SUPFAM" id="SSF52833">
    <property type="entry name" value="Thioredoxin-like"/>
    <property type="match status" value="1"/>
</dbReference>
<protein>
    <recommendedName>
        <fullName evidence="2">thioredoxin-dependent peroxiredoxin</fullName>
        <ecNumber evidence="2">1.11.1.24</ecNumber>
    </recommendedName>
    <alternativeName>
        <fullName evidence="8">Thioredoxin peroxidase</fullName>
    </alternativeName>
    <alternativeName>
        <fullName evidence="10">Thioredoxin-dependent peroxiredoxin Bcp</fullName>
    </alternativeName>
</protein>
<comment type="caution">
    <text evidence="14">The sequence shown here is derived from an EMBL/GenBank/DDBJ whole genome shotgun (WGS) entry which is preliminary data.</text>
</comment>
<accession>A0A9X1ZAP7</accession>
<evidence type="ECO:0000256" key="12">
    <source>
        <dbReference type="SAM" id="SignalP"/>
    </source>
</evidence>
<dbReference type="PANTHER" id="PTHR42801:SF7">
    <property type="entry name" value="SLL1159 PROTEIN"/>
    <property type="match status" value="1"/>
</dbReference>
<gene>
    <name evidence="14" type="ORF">L2740_09480</name>
</gene>
<keyword evidence="15" id="KW-1185">Reference proteome</keyword>
<dbReference type="EC" id="1.11.1.24" evidence="2"/>
<evidence type="ECO:0000256" key="1">
    <source>
        <dbReference type="ARBA" id="ARBA00003330"/>
    </source>
</evidence>
<dbReference type="Proteomes" id="UP001139293">
    <property type="component" value="Unassembled WGS sequence"/>
</dbReference>
<dbReference type="InterPro" id="IPR013766">
    <property type="entry name" value="Thioredoxin_domain"/>
</dbReference>
<evidence type="ECO:0000256" key="8">
    <source>
        <dbReference type="ARBA" id="ARBA00032824"/>
    </source>
</evidence>
<keyword evidence="4" id="KW-0049">Antioxidant</keyword>
<keyword evidence="7" id="KW-0676">Redox-active center</keyword>
<name>A0A9X1ZAP7_9GAMM</name>
<evidence type="ECO:0000256" key="7">
    <source>
        <dbReference type="ARBA" id="ARBA00023284"/>
    </source>
</evidence>
<dbReference type="GO" id="GO:0005737">
    <property type="term" value="C:cytoplasm"/>
    <property type="evidence" value="ECO:0007669"/>
    <property type="project" value="TreeGrafter"/>
</dbReference>
<evidence type="ECO:0000313" key="15">
    <source>
        <dbReference type="Proteomes" id="UP001139293"/>
    </source>
</evidence>
<dbReference type="CDD" id="cd02970">
    <property type="entry name" value="PRX_like2"/>
    <property type="match status" value="1"/>
</dbReference>
<dbReference type="RefSeq" id="WP_248949882.1">
    <property type="nucleotide sequence ID" value="NZ_JAKILB010000005.1"/>
</dbReference>
<dbReference type="PROSITE" id="PS51352">
    <property type="entry name" value="THIOREDOXIN_2"/>
    <property type="match status" value="1"/>
</dbReference>
<evidence type="ECO:0000256" key="9">
    <source>
        <dbReference type="ARBA" id="ARBA00038489"/>
    </source>
</evidence>
<dbReference type="GO" id="GO:0008379">
    <property type="term" value="F:thioredoxin peroxidase activity"/>
    <property type="evidence" value="ECO:0007669"/>
    <property type="project" value="TreeGrafter"/>
</dbReference>
<sequence>MLRNTFAALALIISSVTLSHSVNAKPIATDELSVMPLMNGQTIPSASLKDLNDRTIDIAKITQGKPSVIFFYRGGWCPFCNSQMGQLKAIEPKLIEMGFQLIGISPDTPAKLKESMTEQDLSYTLLSDANLDVSKAFGLAYFTSEKVTNRYLSKMKLKNKLWQTPEGEQRLVLPVPAVYIADGNGLVHFQYVNPNFRVRPAPELIMTAASLIKQ</sequence>
<comment type="function">
    <text evidence="1">Thiol-specific peroxidase that catalyzes the reduction of hydrogen peroxide and organic hydroperoxides to water and alcohols, respectively. Plays a role in cell protection against oxidative stress by detoxifying peroxides and as sensor of hydrogen peroxide-mediated signaling events.</text>
</comment>
<keyword evidence="12" id="KW-0732">Signal</keyword>
<keyword evidence="3" id="KW-0575">Peroxidase</keyword>
<dbReference type="EMBL" id="JAKILB010000005">
    <property type="protein sequence ID" value="MCL1138774.1"/>
    <property type="molecule type" value="Genomic_DNA"/>
</dbReference>
<evidence type="ECO:0000256" key="2">
    <source>
        <dbReference type="ARBA" id="ARBA00013017"/>
    </source>
</evidence>
<keyword evidence="5" id="KW-0560">Oxidoreductase</keyword>
<dbReference type="InterPro" id="IPR000866">
    <property type="entry name" value="AhpC/TSA"/>
</dbReference>
<dbReference type="GO" id="GO:0034599">
    <property type="term" value="P:cellular response to oxidative stress"/>
    <property type="evidence" value="ECO:0007669"/>
    <property type="project" value="TreeGrafter"/>
</dbReference>
<evidence type="ECO:0000256" key="11">
    <source>
        <dbReference type="ARBA" id="ARBA00049091"/>
    </source>
</evidence>
<evidence type="ECO:0000256" key="5">
    <source>
        <dbReference type="ARBA" id="ARBA00023002"/>
    </source>
</evidence>
<feature type="chain" id="PRO_5040825989" description="thioredoxin-dependent peroxiredoxin" evidence="12">
    <location>
        <begin position="25"/>
        <end position="214"/>
    </location>
</feature>
<evidence type="ECO:0000313" key="14">
    <source>
        <dbReference type="EMBL" id="MCL1138774.1"/>
    </source>
</evidence>
<proteinExistence type="inferred from homology"/>
<evidence type="ECO:0000259" key="13">
    <source>
        <dbReference type="PROSITE" id="PS51352"/>
    </source>
</evidence>
<evidence type="ECO:0000256" key="10">
    <source>
        <dbReference type="ARBA" id="ARBA00042639"/>
    </source>
</evidence>
<dbReference type="InterPro" id="IPR036249">
    <property type="entry name" value="Thioredoxin-like_sf"/>
</dbReference>
<dbReference type="InterPro" id="IPR050924">
    <property type="entry name" value="Peroxiredoxin_BCP/PrxQ"/>
</dbReference>
<comment type="catalytic activity">
    <reaction evidence="11">
        <text>a hydroperoxide + [thioredoxin]-dithiol = an alcohol + [thioredoxin]-disulfide + H2O</text>
        <dbReference type="Rhea" id="RHEA:62620"/>
        <dbReference type="Rhea" id="RHEA-COMP:10698"/>
        <dbReference type="Rhea" id="RHEA-COMP:10700"/>
        <dbReference type="ChEBI" id="CHEBI:15377"/>
        <dbReference type="ChEBI" id="CHEBI:29950"/>
        <dbReference type="ChEBI" id="CHEBI:30879"/>
        <dbReference type="ChEBI" id="CHEBI:35924"/>
        <dbReference type="ChEBI" id="CHEBI:50058"/>
        <dbReference type="EC" id="1.11.1.24"/>
    </reaction>
</comment>
<evidence type="ECO:0000256" key="6">
    <source>
        <dbReference type="ARBA" id="ARBA00023157"/>
    </source>
</evidence>
<feature type="domain" description="Thioredoxin" evidence="13">
    <location>
        <begin position="37"/>
        <end position="213"/>
    </location>
</feature>
<dbReference type="AlphaFoldDB" id="A0A9X1ZAP7"/>
<reference evidence="14" key="1">
    <citation type="submission" date="2022-01" db="EMBL/GenBank/DDBJ databases">
        <title>Whole genome-based taxonomy of the Shewanellaceae.</title>
        <authorList>
            <person name="Martin-Rodriguez A.J."/>
        </authorList>
    </citation>
    <scope>NUCLEOTIDE SEQUENCE</scope>
    <source>
        <strain evidence="14">KCTC 23973</strain>
    </source>
</reference>
<comment type="similarity">
    <text evidence="9">Belongs to the peroxiredoxin family. BCP/PrxQ subfamily.</text>
</comment>
<feature type="signal peptide" evidence="12">
    <location>
        <begin position="1"/>
        <end position="24"/>
    </location>
</feature>
<evidence type="ECO:0000256" key="4">
    <source>
        <dbReference type="ARBA" id="ARBA00022862"/>
    </source>
</evidence>